<dbReference type="Pfam" id="PF19582">
    <property type="entry name" value="AdeT1_2"/>
    <property type="match status" value="1"/>
</dbReference>
<name>A0A9X2B586_9GAMM</name>
<evidence type="ECO:0000256" key="1">
    <source>
        <dbReference type="SAM" id="SignalP"/>
    </source>
</evidence>
<feature type="chain" id="PRO_5040792902" evidence="1">
    <location>
        <begin position="23"/>
        <end position="329"/>
    </location>
</feature>
<sequence>MRTLNSLMLGTLCVVAVGSAQAASKQLCVFDIMGSNGDIMALAKDYALVAKQWGVDIEPKTYTSLDDALADFEVKKCQGIIADNYATKKYNSFMGTVGAVGAIHDYELAKKVLIALGSPKLASKLKNKNYEVAGYIPYGLAYIFTKDRSINSIETMRNKRFGVLGIDPSQARIAKRVGMKPVSMTFDNAASKFRKGEMDIIPAPKVVYKPFEVQKIIGENGGVANYPLAFMSMNLILHKSEFPNTLGQKSRSWFSKKTPQMIKIVEKWDATVPEKVQYGIPEIDRSSYDLLLSQLRKEFIDNRMYDATMITLIRHLRCNQEPTFIECKK</sequence>
<organism evidence="2 3">
    <name type="scientific">Acinetobacter sedimenti</name>
    <dbReference type="NCBI Taxonomy" id="2919922"/>
    <lineage>
        <taxon>Bacteria</taxon>
        <taxon>Pseudomonadati</taxon>
        <taxon>Pseudomonadota</taxon>
        <taxon>Gammaproteobacteria</taxon>
        <taxon>Moraxellales</taxon>
        <taxon>Moraxellaceae</taxon>
        <taxon>Acinetobacter</taxon>
    </lineage>
</organism>
<keyword evidence="3" id="KW-1185">Reference proteome</keyword>
<keyword evidence="1" id="KW-0732">Signal</keyword>
<dbReference type="InterPro" id="IPR045758">
    <property type="entry name" value="AdeT1/2"/>
</dbReference>
<dbReference type="AlphaFoldDB" id="A0A9X2B586"/>
<evidence type="ECO:0000313" key="2">
    <source>
        <dbReference type="EMBL" id="MCJ8145461.1"/>
    </source>
</evidence>
<dbReference type="Proteomes" id="UP001139701">
    <property type="component" value="Unassembled WGS sequence"/>
</dbReference>
<feature type="signal peptide" evidence="1">
    <location>
        <begin position="1"/>
        <end position="22"/>
    </location>
</feature>
<accession>A0A9X2B586</accession>
<protein>
    <submittedName>
        <fullName evidence="2">DUF6091 family protein</fullName>
    </submittedName>
</protein>
<dbReference type="RefSeq" id="WP_241570148.1">
    <property type="nucleotide sequence ID" value="NZ_JAKUML010000001.1"/>
</dbReference>
<dbReference type="SUPFAM" id="SSF53850">
    <property type="entry name" value="Periplasmic binding protein-like II"/>
    <property type="match status" value="1"/>
</dbReference>
<reference evidence="2" key="1">
    <citation type="submission" date="2022-02" db="EMBL/GenBank/DDBJ databases">
        <title>Acinetobacter A3.8 sp. nov., isolated from Sediment (Zhairuo Island).</title>
        <authorList>
            <person name="Zheng K."/>
        </authorList>
    </citation>
    <scope>NUCLEOTIDE SEQUENCE</scope>
    <source>
        <strain evidence="2">A3.8</strain>
    </source>
</reference>
<dbReference type="Gene3D" id="3.40.190.170">
    <property type="entry name" value="Bacterial extracellular solute-binding protein, family 7"/>
    <property type="match status" value="1"/>
</dbReference>
<proteinExistence type="predicted"/>
<evidence type="ECO:0000313" key="3">
    <source>
        <dbReference type="Proteomes" id="UP001139701"/>
    </source>
</evidence>
<dbReference type="InterPro" id="IPR038404">
    <property type="entry name" value="TRAP_DctP_sf"/>
</dbReference>
<dbReference type="EMBL" id="JAKUML010000001">
    <property type="protein sequence ID" value="MCJ8145461.1"/>
    <property type="molecule type" value="Genomic_DNA"/>
</dbReference>
<comment type="caution">
    <text evidence="2">The sequence shown here is derived from an EMBL/GenBank/DDBJ whole genome shotgun (WGS) entry which is preliminary data.</text>
</comment>
<gene>
    <name evidence="2" type="ORF">MKI79_00760</name>
</gene>